<name>A0AAE0WQX3_9PEZI</name>
<evidence type="ECO:0000256" key="1">
    <source>
        <dbReference type="SAM" id="Phobius"/>
    </source>
</evidence>
<feature type="transmembrane region" description="Helical" evidence="1">
    <location>
        <begin position="135"/>
        <end position="156"/>
    </location>
</feature>
<dbReference type="Gene3D" id="1.20.1250.20">
    <property type="entry name" value="MFS general substrate transporter like domains"/>
    <property type="match status" value="1"/>
</dbReference>
<gene>
    <name evidence="2" type="ORF">LTR78_003986</name>
</gene>
<keyword evidence="1" id="KW-0812">Transmembrane</keyword>
<feature type="transmembrane region" description="Helical" evidence="1">
    <location>
        <begin position="200"/>
        <end position="220"/>
    </location>
</feature>
<comment type="caution">
    <text evidence="2">The sequence shown here is derived from an EMBL/GenBank/DDBJ whole genome shotgun (WGS) entry which is preliminary data.</text>
</comment>
<proteinExistence type="predicted"/>
<feature type="transmembrane region" description="Helical" evidence="1">
    <location>
        <begin position="80"/>
        <end position="101"/>
    </location>
</feature>
<feature type="transmembrane region" description="Helical" evidence="1">
    <location>
        <begin position="168"/>
        <end position="188"/>
    </location>
</feature>
<evidence type="ECO:0008006" key="4">
    <source>
        <dbReference type="Google" id="ProtNLM"/>
    </source>
</evidence>
<keyword evidence="1" id="KW-0472">Membrane</keyword>
<sequence length="263" mass="28555">MGPEHDEAVFELRNRTSDHPEEDGTHISSLPPVDGGKGAWLALAGAFTLEALVWGFPYSFGIFQKYYLTHEPFSRNPSAIAATSTTGTAIMFLSSPFVALLIQRRPNLRLASGLGGLAIVVASLLAASYCNTTAGILACQGILYSIGGLFLYFPAFSVIDQWFVARKGLSFGIVWTGTSVAGAIFPWISQWLLDAYGFRTALRVWAIIFAICGAPCPFIMRPRLPATKGATRLPPTDWSFLKLPAFWWFEAGDAVSQQPGLAQ</sequence>
<dbReference type="AlphaFoldDB" id="A0AAE0WQX3"/>
<dbReference type="SUPFAM" id="SSF103473">
    <property type="entry name" value="MFS general substrate transporter"/>
    <property type="match status" value="1"/>
</dbReference>
<organism evidence="2 3">
    <name type="scientific">Recurvomyces mirabilis</name>
    <dbReference type="NCBI Taxonomy" id="574656"/>
    <lineage>
        <taxon>Eukaryota</taxon>
        <taxon>Fungi</taxon>
        <taxon>Dikarya</taxon>
        <taxon>Ascomycota</taxon>
        <taxon>Pezizomycotina</taxon>
        <taxon>Dothideomycetes</taxon>
        <taxon>Dothideomycetidae</taxon>
        <taxon>Mycosphaerellales</taxon>
        <taxon>Teratosphaeriaceae</taxon>
        <taxon>Recurvomyces</taxon>
    </lineage>
</organism>
<dbReference type="EMBL" id="JAUTXT010000011">
    <property type="protein sequence ID" value="KAK3676236.1"/>
    <property type="molecule type" value="Genomic_DNA"/>
</dbReference>
<dbReference type="InterPro" id="IPR036259">
    <property type="entry name" value="MFS_trans_sf"/>
</dbReference>
<accession>A0AAE0WQX3</accession>
<dbReference type="PANTHER" id="PTHR11360:SF287">
    <property type="entry name" value="MFS MONOCARBOXYLATE TRANSPORTER"/>
    <property type="match status" value="1"/>
</dbReference>
<evidence type="ECO:0000313" key="2">
    <source>
        <dbReference type="EMBL" id="KAK3676236.1"/>
    </source>
</evidence>
<reference evidence="2" key="1">
    <citation type="submission" date="2023-07" db="EMBL/GenBank/DDBJ databases">
        <title>Black Yeasts Isolated from many extreme environments.</title>
        <authorList>
            <person name="Coleine C."/>
            <person name="Stajich J.E."/>
            <person name="Selbmann L."/>
        </authorList>
    </citation>
    <scope>NUCLEOTIDE SEQUENCE</scope>
    <source>
        <strain evidence="2">CCFEE 5485</strain>
    </source>
</reference>
<dbReference type="PANTHER" id="PTHR11360">
    <property type="entry name" value="MONOCARBOXYLATE TRANSPORTER"/>
    <property type="match status" value="1"/>
</dbReference>
<keyword evidence="3" id="KW-1185">Reference proteome</keyword>
<feature type="transmembrane region" description="Helical" evidence="1">
    <location>
        <begin position="39"/>
        <end position="60"/>
    </location>
</feature>
<dbReference type="InterPro" id="IPR050327">
    <property type="entry name" value="Proton-linked_MCT"/>
</dbReference>
<evidence type="ECO:0000313" key="3">
    <source>
        <dbReference type="Proteomes" id="UP001274830"/>
    </source>
</evidence>
<keyword evidence="1" id="KW-1133">Transmembrane helix</keyword>
<protein>
    <recommendedName>
        <fullName evidence="4">Monocarboxylate transporter</fullName>
    </recommendedName>
</protein>
<feature type="transmembrane region" description="Helical" evidence="1">
    <location>
        <begin position="108"/>
        <end position="129"/>
    </location>
</feature>
<dbReference type="Proteomes" id="UP001274830">
    <property type="component" value="Unassembled WGS sequence"/>
</dbReference>